<comment type="caution">
    <text evidence="10">The sequence shown here is derived from an EMBL/GenBank/DDBJ whole genome shotgun (WGS) entry which is preliminary data.</text>
</comment>
<evidence type="ECO:0000256" key="2">
    <source>
        <dbReference type="ARBA" id="ARBA00022490"/>
    </source>
</evidence>
<dbReference type="InterPro" id="IPR000169">
    <property type="entry name" value="Pept_cys_AS"/>
</dbReference>
<evidence type="ECO:0000256" key="1">
    <source>
        <dbReference type="ARBA" id="ARBA00000423"/>
    </source>
</evidence>
<dbReference type="AlphaFoldDB" id="A0AAE0MMC4"/>
<dbReference type="PANTHER" id="PTHR10363:SF2">
    <property type="entry name" value="BLEOMYCIN HYDROLASE"/>
    <property type="match status" value="1"/>
</dbReference>
<dbReference type="Pfam" id="PF03051">
    <property type="entry name" value="Peptidase_C1_2"/>
    <property type="match status" value="1"/>
</dbReference>
<evidence type="ECO:0000256" key="9">
    <source>
        <dbReference type="PIRSR" id="PIRSR005700-1"/>
    </source>
</evidence>
<dbReference type="Proteomes" id="UP001286456">
    <property type="component" value="Unassembled WGS sequence"/>
</dbReference>
<dbReference type="EMBL" id="JAUEPO010000001">
    <property type="protein sequence ID" value="KAK3336933.1"/>
    <property type="molecule type" value="Genomic_DNA"/>
</dbReference>
<name>A0AAE0MMC4_9PEZI</name>
<evidence type="ECO:0000256" key="8">
    <source>
        <dbReference type="PIRNR" id="PIRNR005700"/>
    </source>
</evidence>
<evidence type="ECO:0000256" key="3">
    <source>
        <dbReference type="ARBA" id="ARBA00022670"/>
    </source>
</evidence>
<reference evidence="10" key="2">
    <citation type="submission" date="2023-06" db="EMBL/GenBank/DDBJ databases">
        <authorList>
            <consortium name="Lawrence Berkeley National Laboratory"/>
            <person name="Haridas S."/>
            <person name="Hensen N."/>
            <person name="Bonometti L."/>
            <person name="Westerberg I."/>
            <person name="Brannstrom I.O."/>
            <person name="Guillou S."/>
            <person name="Cros-Aarteil S."/>
            <person name="Calhoun S."/>
            <person name="Kuo A."/>
            <person name="Mondo S."/>
            <person name="Pangilinan J."/>
            <person name="Riley R."/>
            <person name="Labutti K."/>
            <person name="Andreopoulos B."/>
            <person name="Lipzen A."/>
            <person name="Chen C."/>
            <person name="Yanf M."/>
            <person name="Daum C."/>
            <person name="Ng V."/>
            <person name="Clum A."/>
            <person name="Steindorff A."/>
            <person name="Ohm R."/>
            <person name="Martin F."/>
            <person name="Silar P."/>
            <person name="Natvig D."/>
            <person name="Lalanne C."/>
            <person name="Gautier V."/>
            <person name="Ament-Velasquez S.L."/>
            <person name="Kruys A."/>
            <person name="Hutchinson M.I."/>
            <person name="Powell A.J."/>
            <person name="Barry K."/>
            <person name="Miller A.N."/>
            <person name="Grigoriev I.V."/>
            <person name="Debuchy R."/>
            <person name="Gladieux P."/>
            <person name="Thoren M.H."/>
            <person name="Johannesson H."/>
        </authorList>
    </citation>
    <scope>NUCLEOTIDE SEQUENCE</scope>
    <source>
        <strain evidence="10">SMH4131-1</strain>
    </source>
</reference>
<dbReference type="EC" id="3.4.22.40" evidence="8"/>
<dbReference type="FunFam" id="3.90.70.10:FF:000021">
    <property type="entry name" value="Bleomycin hydrolase"/>
    <property type="match status" value="1"/>
</dbReference>
<dbReference type="PROSITE" id="PS00139">
    <property type="entry name" value="THIOL_PROTEASE_CYS"/>
    <property type="match status" value="1"/>
</dbReference>
<evidence type="ECO:0000256" key="7">
    <source>
        <dbReference type="ARBA" id="ARBA00026080"/>
    </source>
</evidence>
<dbReference type="InterPro" id="IPR038765">
    <property type="entry name" value="Papain-like_cys_pep_sf"/>
</dbReference>
<comment type="subcellular location">
    <subcellularLocation>
        <location evidence="8">Mitochondrion</location>
    </subcellularLocation>
    <subcellularLocation>
        <location evidence="8">Cytoplasm</location>
    </subcellularLocation>
</comment>
<keyword evidence="2 8" id="KW-0963">Cytoplasm</keyword>
<keyword evidence="11" id="KW-1185">Reference proteome</keyword>
<dbReference type="GO" id="GO:0005739">
    <property type="term" value="C:mitochondrion"/>
    <property type="evidence" value="ECO:0007669"/>
    <property type="project" value="UniProtKB-SubCell"/>
</dbReference>
<evidence type="ECO:0000313" key="11">
    <source>
        <dbReference type="Proteomes" id="UP001286456"/>
    </source>
</evidence>
<comment type="function">
    <text evidence="6">The normal physiological role of the enzyme is unknown, but it is not essential for the viability of yeast cells. Has aminopeptidase activity, shortening substrate peptides sequentially by 1 amino acid. Has bleomycin hydrolase activity, which can protect the cell from the toxic effects of bleomycin. Has homocysteine-thiolactonase activity, protecting the cell against homocysteine toxicity. Acts as a repressor in the GAL4 regulatory system, but this does not require either the peptidase or nucleic acid-binding activities.</text>
</comment>
<sequence>MGSYQSKISHEATPHEKAVLDRLSSLQLDKDNTDDEYVCIGNSSTNEKVLDLSKSREPEEVEVSVVTKWQDTLLSDPKNRLALSALSAANPRDVLTSRATKIADTQVFNIKIPFEGGPITNQRQSGRCWIFASTNVFRVALMQKYNLSDFELSQAYLFFWDKLEKSNWFLEQIISTADQDLDSRLVQRLVQEPLSDGGQWDMIYNLVSKYGLVPQALYPDSFNASASSVINSIIFTKLREDALVLRGMLRSPATTAAALSSAKARMMKEIHTILTLTLGPPPAVDDEFTWTFTDKTGKVRTVRSTPTAFANDIYSASFRITSSTVAKMVSLVNDPRHPPLTLLSVDRLGNIVGGRGITYINVDMPTLKAACVATLKAGFPIFFGSDVGKFSDRVSGIMDTGLIDYELGFNVSLLGMDKAARLRTGESQMTHAMVLTAVHVDESSGETVRWRVQNSWGTGVGSDGWFVMSDRWMDEFVYQAVVDPKFLSKEVRDVLRSEPVVLPLWDPMGSLA</sequence>
<comment type="subunit">
    <text evidence="7">Homohexamer. Binds to nucleic acids. Binds single-stranded DNA and RNA with higher affinity than double-stranded DNA.</text>
</comment>
<dbReference type="Gene3D" id="3.90.70.10">
    <property type="entry name" value="Cysteine proteinases"/>
    <property type="match status" value="1"/>
</dbReference>
<dbReference type="CDD" id="cd00585">
    <property type="entry name" value="Peptidase_C1B"/>
    <property type="match status" value="1"/>
</dbReference>
<feature type="active site" evidence="9">
    <location>
        <position position="454"/>
    </location>
</feature>
<comment type="function">
    <text evidence="8">Has aminopeptidase activity, shortening substrate peptides sequentially by 1 amino acid. Has bleomycin hydrolase activity, which can protect the cell from the toxic effects of bleomycin. Has homocysteine-thiolactonase activity, protecting the cell against homocysteine toxicity.</text>
</comment>
<dbReference type="GO" id="GO:0004197">
    <property type="term" value="F:cysteine-type endopeptidase activity"/>
    <property type="evidence" value="ECO:0007669"/>
    <property type="project" value="UniProtKB-EC"/>
</dbReference>
<evidence type="ECO:0000256" key="5">
    <source>
        <dbReference type="ARBA" id="ARBA00022807"/>
    </source>
</evidence>
<keyword evidence="4 8" id="KW-0378">Hydrolase</keyword>
<dbReference type="InterPro" id="IPR004134">
    <property type="entry name" value="Peptidase_C1B"/>
</dbReference>
<evidence type="ECO:0000313" key="10">
    <source>
        <dbReference type="EMBL" id="KAK3336933.1"/>
    </source>
</evidence>
<protein>
    <recommendedName>
        <fullName evidence="8">Cysteine proteinase 1, mitochondrial</fullName>
        <ecNumber evidence="8">3.4.22.40</ecNumber>
    </recommendedName>
</protein>
<evidence type="ECO:0000256" key="6">
    <source>
        <dbReference type="ARBA" id="ARBA00025347"/>
    </source>
</evidence>
<dbReference type="GO" id="GO:0043418">
    <property type="term" value="P:homocysteine catabolic process"/>
    <property type="evidence" value="ECO:0007669"/>
    <property type="project" value="TreeGrafter"/>
</dbReference>
<comment type="catalytic activity">
    <reaction evidence="1 8">
        <text>Inactivates bleomycin B2 (a cytotoxic glycometallopeptide) by hydrolysis of a carboxyamide bond of beta-aminoalanine, but also shows general aminopeptidase activity. The specificity varies somewhat with source, but amino acid arylamides of Met, Leu and Ala are preferred.</text>
        <dbReference type="EC" id="3.4.22.40"/>
    </reaction>
</comment>
<dbReference type="GO" id="GO:0009636">
    <property type="term" value="P:response to toxic substance"/>
    <property type="evidence" value="ECO:0007669"/>
    <property type="project" value="TreeGrafter"/>
</dbReference>
<proteinExistence type="inferred from homology"/>
<keyword evidence="5 8" id="KW-0788">Thiol protease</keyword>
<dbReference type="GO" id="GO:0070005">
    <property type="term" value="F:cysteine-type aminopeptidase activity"/>
    <property type="evidence" value="ECO:0007669"/>
    <property type="project" value="InterPro"/>
</dbReference>
<accession>A0AAE0MMC4</accession>
<feature type="active site" evidence="9">
    <location>
        <position position="431"/>
    </location>
</feature>
<gene>
    <name evidence="10" type="ORF">B0T19DRAFT_55602</name>
</gene>
<evidence type="ECO:0000256" key="4">
    <source>
        <dbReference type="ARBA" id="ARBA00022801"/>
    </source>
</evidence>
<reference evidence="10" key="1">
    <citation type="journal article" date="2023" name="Mol. Phylogenet. Evol.">
        <title>Genome-scale phylogeny and comparative genomics of the fungal order Sordariales.</title>
        <authorList>
            <person name="Hensen N."/>
            <person name="Bonometti L."/>
            <person name="Westerberg I."/>
            <person name="Brannstrom I.O."/>
            <person name="Guillou S."/>
            <person name="Cros-Aarteil S."/>
            <person name="Calhoun S."/>
            <person name="Haridas S."/>
            <person name="Kuo A."/>
            <person name="Mondo S."/>
            <person name="Pangilinan J."/>
            <person name="Riley R."/>
            <person name="LaButti K."/>
            <person name="Andreopoulos B."/>
            <person name="Lipzen A."/>
            <person name="Chen C."/>
            <person name="Yan M."/>
            <person name="Daum C."/>
            <person name="Ng V."/>
            <person name="Clum A."/>
            <person name="Steindorff A."/>
            <person name="Ohm R.A."/>
            <person name="Martin F."/>
            <person name="Silar P."/>
            <person name="Natvig D.O."/>
            <person name="Lalanne C."/>
            <person name="Gautier V."/>
            <person name="Ament-Velasquez S.L."/>
            <person name="Kruys A."/>
            <person name="Hutchinson M.I."/>
            <person name="Powell A.J."/>
            <person name="Barry K."/>
            <person name="Miller A.N."/>
            <person name="Grigoriev I.V."/>
            <person name="Debuchy R."/>
            <person name="Gladieux P."/>
            <person name="Hiltunen Thoren M."/>
            <person name="Johannesson H."/>
        </authorList>
    </citation>
    <scope>NUCLEOTIDE SEQUENCE</scope>
    <source>
        <strain evidence="10">SMH4131-1</strain>
    </source>
</reference>
<dbReference type="GO" id="GO:0006508">
    <property type="term" value="P:proteolysis"/>
    <property type="evidence" value="ECO:0007669"/>
    <property type="project" value="UniProtKB-KW"/>
</dbReference>
<organism evidence="10 11">
    <name type="scientific">Cercophora scortea</name>
    <dbReference type="NCBI Taxonomy" id="314031"/>
    <lineage>
        <taxon>Eukaryota</taxon>
        <taxon>Fungi</taxon>
        <taxon>Dikarya</taxon>
        <taxon>Ascomycota</taxon>
        <taxon>Pezizomycotina</taxon>
        <taxon>Sordariomycetes</taxon>
        <taxon>Sordariomycetidae</taxon>
        <taxon>Sordariales</taxon>
        <taxon>Lasiosphaeriaceae</taxon>
        <taxon>Cercophora</taxon>
    </lineage>
</organism>
<keyword evidence="8" id="KW-0496">Mitochondrion</keyword>
<dbReference type="PANTHER" id="PTHR10363">
    <property type="entry name" value="BLEOMYCIN HYDROLASE"/>
    <property type="match status" value="1"/>
</dbReference>
<keyword evidence="3 8" id="KW-0645">Protease</keyword>
<dbReference type="PIRSF" id="PIRSF005700">
    <property type="entry name" value="PepC"/>
    <property type="match status" value="1"/>
</dbReference>
<feature type="active site" evidence="9">
    <location>
        <position position="128"/>
    </location>
</feature>
<dbReference type="SUPFAM" id="SSF54001">
    <property type="entry name" value="Cysteine proteinases"/>
    <property type="match status" value="1"/>
</dbReference>
<comment type="similarity">
    <text evidence="8">Belongs to the peptidase C1 family.</text>
</comment>